<dbReference type="Pfam" id="PF00126">
    <property type="entry name" value="HTH_1"/>
    <property type="match status" value="1"/>
</dbReference>
<dbReference type="InterPro" id="IPR000847">
    <property type="entry name" value="LysR_HTH_N"/>
</dbReference>
<keyword evidence="4" id="KW-0804">Transcription</keyword>
<dbReference type="SUPFAM" id="SSF53850">
    <property type="entry name" value="Periplasmic binding protein-like II"/>
    <property type="match status" value="1"/>
</dbReference>
<dbReference type="RefSeq" id="WP_343794777.1">
    <property type="nucleotide sequence ID" value="NZ_BAAAGA010000009.1"/>
</dbReference>
<keyword evidence="7" id="KW-1185">Reference proteome</keyword>
<evidence type="ECO:0000313" key="6">
    <source>
        <dbReference type="EMBL" id="GAA0630128.1"/>
    </source>
</evidence>
<dbReference type="Gene3D" id="3.40.190.10">
    <property type="entry name" value="Periplasmic binding protein-like II"/>
    <property type="match status" value="2"/>
</dbReference>
<dbReference type="InterPro" id="IPR005119">
    <property type="entry name" value="LysR_subst-bd"/>
</dbReference>
<dbReference type="SUPFAM" id="SSF46785">
    <property type="entry name" value="Winged helix' DNA-binding domain"/>
    <property type="match status" value="1"/>
</dbReference>
<dbReference type="EMBL" id="BAAAGA010000009">
    <property type="protein sequence ID" value="GAA0630128.1"/>
    <property type="molecule type" value="Genomic_DNA"/>
</dbReference>
<comment type="caution">
    <text evidence="6">The sequence shown here is derived from an EMBL/GenBank/DDBJ whole genome shotgun (WGS) entry which is preliminary data.</text>
</comment>
<comment type="similarity">
    <text evidence="1">Belongs to the LysR transcriptional regulatory family.</text>
</comment>
<evidence type="ECO:0000259" key="5">
    <source>
        <dbReference type="PROSITE" id="PS50931"/>
    </source>
</evidence>
<dbReference type="Gene3D" id="1.10.10.10">
    <property type="entry name" value="Winged helix-like DNA-binding domain superfamily/Winged helix DNA-binding domain"/>
    <property type="match status" value="1"/>
</dbReference>
<evidence type="ECO:0000256" key="1">
    <source>
        <dbReference type="ARBA" id="ARBA00009437"/>
    </source>
</evidence>
<keyword evidence="2" id="KW-0805">Transcription regulation</keyword>
<dbReference type="Proteomes" id="UP001501352">
    <property type="component" value="Unassembled WGS sequence"/>
</dbReference>
<proteinExistence type="inferred from homology"/>
<dbReference type="PANTHER" id="PTHR30118:SF15">
    <property type="entry name" value="TRANSCRIPTIONAL REGULATORY PROTEIN"/>
    <property type="match status" value="1"/>
</dbReference>
<accession>A0ABP3SA26</accession>
<name>A0ABP3SA26_9CAUL</name>
<evidence type="ECO:0000256" key="4">
    <source>
        <dbReference type="ARBA" id="ARBA00023163"/>
    </source>
</evidence>
<reference evidence="7" key="1">
    <citation type="journal article" date="2019" name="Int. J. Syst. Evol. Microbiol.">
        <title>The Global Catalogue of Microorganisms (GCM) 10K type strain sequencing project: providing services to taxonomists for standard genome sequencing and annotation.</title>
        <authorList>
            <consortium name="The Broad Institute Genomics Platform"/>
            <consortium name="The Broad Institute Genome Sequencing Center for Infectious Disease"/>
            <person name="Wu L."/>
            <person name="Ma J."/>
        </authorList>
    </citation>
    <scope>NUCLEOTIDE SEQUENCE [LARGE SCALE GENOMIC DNA]</scope>
    <source>
        <strain evidence="7">JCM 12928</strain>
    </source>
</reference>
<feature type="domain" description="HTH lysR-type" evidence="5">
    <location>
        <begin position="9"/>
        <end position="66"/>
    </location>
</feature>
<dbReference type="InterPro" id="IPR037402">
    <property type="entry name" value="YidZ_PBP2"/>
</dbReference>
<gene>
    <name evidence="6" type="ORF">GCM10009422_29570</name>
</gene>
<evidence type="ECO:0000256" key="2">
    <source>
        <dbReference type="ARBA" id="ARBA00023015"/>
    </source>
</evidence>
<dbReference type="InterPro" id="IPR036390">
    <property type="entry name" value="WH_DNA-bd_sf"/>
</dbReference>
<sequence length="307" mass="32992">MNHIDLSRTDLNLLVLFEAVMAEGNVARAASRLCISPSAVSHGLGRLRRLLNDPLFIRTPKGVAPTARAMELGDPIADILGQVRGVVSSAEVFDPRRSTRRFTIGAPDGVSAVVMPELLARLQTDAPLIGLCEQTIRPEDAFLLLDTHTIDLVIGPAIGEAPARFRQSVLFDEDFVICMRADLPLAGEMTLDRYCAAAHLLVSSTGDASGLVDRALAAVGRSRRIAYVAPNFMLALAILSDTSLIAALPRRLAERHCDRFSLVFVEPPLKLQTYAIVRMLPTAALADAGVQWLFDAVGACQLGGTST</sequence>
<evidence type="ECO:0000256" key="3">
    <source>
        <dbReference type="ARBA" id="ARBA00023125"/>
    </source>
</evidence>
<dbReference type="PANTHER" id="PTHR30118">
    <property type="entry name" value="HTH-TYPE TRANSCRIPTIONAL REGULATOR LEUO-RELATED"/>
    <property type="match status" value="1"/>
</dbReference>
<dbReference type="InterPro" id="IPR036388">
    <property type="entry name" value="WH-like_DNA-bd_sf"/>
</dbReference>
<organism evidence="6 7">
    <name type="scientific">Brevundimonas kwangchunensis</name>
    <dbReference type="NCBI Taxonomy" id="322163"/>
    <lineage>
        <taxon>Bacteria</taxon>
        <taxon>Pseudomonadati</taxon>
        <taxon>Pseudomonadota</taxon>
        <taxon>Alphaproteobacteria</taxon>
        <taxon>Caulobacterales</taxon>
        <taxon>Caulobacteraceae</taxon>
        <taxon>Brevundimonas</taxon>
    </lineage>
</organism>
<dbReference type="Pfam" id="PF03466">
    <property type="entry name" value="LysR_substrate"/>
    <property type="match status" value="1"/>
</dbReference>
<protein>
    <submittedName>
        <fullName evidence="6">LysR family transcriptional regulator</fullName>
    </submittedName>
</protein>
<evidence type="ECO:0000313" key="7">
    <source>
        <dbReference type="Proteomes" id="UP001501352"/>
    </source>
</evidence>
<dbReference type="InterPro" id="IPR050389">
    <property type="entry name" value="LysR-type_TF"/>
</dbReference>
<dbReference type="PROSITE" id="PS50931">
    <property type="entry name" value="HTH_LYSR"/>
    <property type="match status" value="1"/>
</dbReference>
<keyword evidence="3" id="KW-0238">DNA-binding</keyword>
<dbReference type="CDD" id="cd08417">
    <property type="entry name" value="PBP2_Nitroaromatics_like"/>
    <property type="match status" value="1"/>
</dbReference>